<protein>
    <submittedName>
        <fullName evidence="2">Uncharacterized protein</fullName>
    </submittedName>
</protein>
<reference evidence="2 3" key="1">
    <citation type="submission" date="2024-01" db="EMBL/GenBank/DDBJ databases">
        <title>Genome assemblies of Stephania.</title>
        <authorList>
            <person name="Yang L."/>
        </authorList>
    </citation>
    <scope>NUCLEOTIDE SEQUENCE [LARGE SCALE GENOMIC DNA]</scope>
    <source>
        <strain evidence="2">QJT</strain>
        <tissue evidence="2">Leaf</tissue>
    </source>
</reference>
<feature type="region of interest" description="Disordered" evidence="1">
    <location>
        <begin position="1"/>
        <end position="78"/>
    </location>
</feature>
<proteinExistence type="predicted"/>
<comment type="caution">
    <text evidence="2">The sequence shown here is derived from an EMBL/GenBank/DDBJ whole genome shotgun (WGS) entry which is preliminary data.</text>
</comment>
<evidence type="ECO:0000313" key="3">
    <source>
        <dbReference type="Proteomes" id="UP001417504"/>
    </source>
</evidence>
<organism evidence="2 3">
    <name type="scientific">Stephania japonica</name>
    <dbReference type="NCBI Taxonomy" id="461633"/>
    <lineage>
        <taxon>Eukaryota</taxon>
        <taxon>Viridiplantae</taxon>
        <taxon>Streptophyta</taxon>
        <taxon>Embryophyta</taxon>
        <taxon>Tracheophyta</taxon>
        <taxon>Spermatophyta</taxon>
        <taxon>Magnoliopsida</taxon>
        <taxon>Ranunculales</taxon>
        <taxon>Menispermaceae</taxon>
        <taxon>Menispermoideae</taxon>
        <taxon>Cissampelideae</taxon>
        <taxon>Stephania</taxon>
    </lineage>
</organism>
<dbReference type="Proteomes" id="UP001417504">
    <property type="component" value="Unassembled WGS sequence"/>
</dbReference>
<dbReference type="EMBL" id="JBBNAE010000009">
    <property type="protein sequence ID" value="KAK9096794.1"/>
    <property type="molecule type" value="Genomic_DNA"/>
</dbReference>
<evidence type="ECO:0000313" key="2">
    <source>
        <dbReference type="EMBL" id="KAK9096794.1"/>
    </source>
</evidence>
<name>A0AAP0HSP1_9MAGN</name>
<gene>
    <name evidence="2" type="ORF">Sjap_022291</name>
</gene>
<feature type="compositionally biased region" description="Polar residues" evidence="1">
    <location>
        <begin position="59"/>
        <end position="78"/>
    </location>
</feature>
<evidence type="ECO:0000256" key="1">
    <source>
        <dbReference type="SAM" id="MobiDB-lite"/>
    </source>
</evidence>
<feature type="compositionally biased region" description="Basic and acidic residues" evidence="1">
    <location>
        <begin position="13"/>
        <end position="30"/>
    </location>
</feature>
<accession>A0AAP0HSP1</accession>
<keyword evidence="3" id="KW-1185">Reference proteome</keyword>
<feature type="compositionally biased region" description="Low complexity" evidence="1">
    <location>
        <begin position="35"/>
        <end position="47"/>
    </location>
</feature>
<dbReference type="AlphaFoldDB" id="A0AAP0HSP1"/>
<sequence>MASVGFNMARVHVMREKQKEKNMNKKREAMGGDQNMGSANSGSSAMAVTKKIHPRSDLFTDSSVTEGSKGSTTTSIGQ</sequence>